<dbReference type="GO" id="GO:0016887">
    <property type="term" value="F:ATP hydrolysis activity"/>
    <property type="evidence" value="ECO:0007669"/>
    <property type="project" value="UniProtKB-UniRule"/>
</dbReference>
<keyword evidence="6 9" id="KW-0408">Iron</keyword>
<comment type="function">
    <text evidence="9">Binds and transfers iron-sulfur (Fe-S) clusters to target apoproteins. Can hydrolyze ATP.</text>
</comment>
<protein>
    <recommendedName>
        <fullName evidence="9">Iron-sulfur cluster carrier protein</fullName>
    </recommendedName>
</protein>
<evidence type="ECO:0000256" key="4">
    <source>
        <dbReference type="ARBA" id="ARBA00022741"/>
    </source>
</evidence>
<dbReference type="InterPro" id="IPR019591">
    <property type="entry name" value="Mrp/NBP35_ATP-bd"/>
</dbReference>
<dbReference type="Gene3D" id="3.40.50.300">
    <property type="entry name" value="P-loop containing nucleotide triphosphate hydrolases"/>
    <property type="match status" value="1"/>
</dbReference>
<keyword evidence="12" id="KW-1185">Reference proteome</keyword>
<evidence type="ECO:0000256" key="6">
    <source>
        <dbReference type="ARBA" id="ARBA00023004"/>
    </source>
</evidence>
<keyword evidence="7 9" id="KW-0411">Iron-sulfur</keyword>
<evidence type="ECO:0000256" key="5">
    <source>
        <dbReference type="ARBA" id="ARBA00022840"/>
    </source>
</evidence>
<dbReference type="GO" id="GO:0005524">
    <property type="term" value="F:ATP binding"/>
    <property type="evidence" value="ECO:0007669"/>
    <property type="project" value="UniProtKB-UniRule"/>
</dbReference>
<dbReference type="GO" id="GO:0140663">
    <property type="term" value="F:ATP-dependent FeS chaperone activity"/>
    <property type="evidence" value="ECO:0007669"/>
    <property type="project" value="InterPro"/>
</dbReference>
<dbReference type="FunFam" id="3.40.50.300:FF:000418">
    <property type="entry name" value="Iron-sulfur cluster carrier protein"/>
    <property type="match status" value="1"/>
</dbReference>
<dbReference type="NCBIfam" id="NF008669">
    <property type="entry name" value="PRK11670.1"/>
    <property type="match status" value="1"/>
</dbReference>
<keyword evidence="4 9" id="KW-0547">Nucleotide-binding</keyword>
<dbReference type="SUPFAM" id="SSF117916">
    <property type="entry name" value="Fe-S cluster assembly (FSCA) domain-like"/>
    <property type="match status" value="1"/>
</dbReference>
<name>A0A3G9G973_9NEIS</name>
<keyword evidence="5 9" id="KW-0067">ATP-binding</keyword>
<dbReference type="Pfam" id="PF01883">
    <property type="entry name" value="FeS_assembly_P"/>
    <property type="match status" value="1"/>
</dbReference>
<evidence type="ECO:0000256" key="1">
    <source>
        <dbReference type="ARBA" id="ARBA00007352"/>
    </source>
</evidence>
<feature type="binding site" evidence="9">
    <location>
        <begin position="178"/>
        <end position="185"/>
    </location>
    <ligand>
        <name>ATP</name>
        <dbReference type="ChEBI" id="CHEBI:30616"/>
    </ligand>
</feature>
<gene>
    <name evidence="11" type="ORF">DLM_0424</name>
</gene>
<feature type="domain" description="MIP18 family-like" evidence="10">
    <location>
        <begin position="78"/>
        <end position="149"/>
    </location>
</feature>
<accession>A0A3G9G973</accession>
<comment type="similarity">
    <text evidence="8 9">Belongs to the Mrp/NBP35 ATP-binding proteins family.</text>
</comment>
<sequence length="435" mass="45701">MKRLLQQQLAQGQAHSQRQQAGVTCPLPGGTTQLSQKHSKIVGYSPTSIAPMLSKLTKLFGNKPDADSAADTMTLTDAQVLEAVAGLTDSNTGKTYAAAKAVKKIQISADQLALEVVLAYPAASQFALIRSQFESALQAIAAGRTLQVTVRSQITSHAAQRGVPLLPGVKNVIAVASGKGGVGKSTTAVNLALALQAEGARVGILDADIYGPSQPLMLGLQGQRPETPDGKSLQPIINYGIQTMSIGYLVDADQAMVWRGPMVSQALQQLLNDTRWDNLDYLVIDMPPGTGDIQLTLSQKVPVTGALIVTTPQDIALLDARKGVTMFQKVGVPILGMVENMAIHICSNCGHAEHIFGEGGAARMAADFGVEVLGSLPLDMGIRLAVDQGKPTVAADPDGGVAALYKDIARKLAVKVGEKAQDFSGKFPKIVIQNN</sequence>
<dbReference type="KEGG" id="amah:DLM_0424"/>
<dbReference type="InterPro" id="IPR033756">
    <property type="entry name" value="YlxH/NBP35"/>
</dbReference>
<organism evidence="11 12">
    <name type="scientific">Aquitalea magnusonii</name>
    <dbReference type="NCBI Taxonomy" id="332411"/>
    <lineage>
        <taxon>Bacteria</taxon>
        <taxon>Pseudomonadati</taxon>
        <taxon>Pseudomonadota</taxon>
        <taxon>Betaproteobacteria</taxon>
        <taxon>Neisseriales</taxon>
        <taxon>Chromobacteriaceae</taxon>
        <taxon>Aquitalea</taxon>
    </lineage>
</organism>
<dbReference type="Proteomes" id="UP000198290">
    <property type="component" value="Chromosome"/>
</dbReference>
<dbReference type="InterPro" id="IPR034904">
    <property type="entry name" value="FSCA_dom_sf"/>
</dbReference>
<comment type="similarity">
    <text evidence="2">In the C-terminal section; belongs to the Mrp/NBP35 ATP-binding proteins family.</text>
</comment>
<dbReference type="GO" id="GO:0005829">
    <property type="term" value="C:cytosol"/>
    <property type="evidence" value="ECO:0007669"/>
    <property type="project" value="TreeGrafter"/>
</dbReference>
<reference evidence="11 12" key="2">
    <citation type="journal article" date="2017" name="Genome Announc.">
        <title>Draft genome sequence of Aquitalea magnusonii strain H3, a plant growth-promoting bacterium of duckweed Lemna minor.</title>
        <authorList>
            <person name="Ishizawa H."/>
            <person name="Kuroda M."/>
            <person name="Ike M."/>
        </authorList>
    </citation>
    <scope>NUCLEOTIDE SEQUENCE [LARGE SCALE GENOMIC DNA]</scope>
    <source>
        <strain evidence="11 12">H3</strain>
    </source>
</reference>
<reference evidence="12" key="3">
    <citation type="journal article" date="2017" name="Plant Physiol. Biochem.">
        <title>Differential oxidative and antioxidative response of duckweed Lemna minor toward plant growth promoting/inhibiting bacteria.</title>
        <authorList>
            <person name="Ishizawa H."/>
            <person name="Kuroda M."/>
            <person name="Morikawa M."/>
            <person name="Ike M."/>
        </authorList>
    </citation>
    <scope>NUCLEOTIDE SEQUENCE [LARGE SCALE GENOMIC DNA]</scope>
    <source>
        <strain evidence="12">H3</strain>
    </source>
</reference>
<evidence type="ECO:0000256" key="3">
    <source>
        <dbReference type="ARBA" id="ARBA00022723"/>
    </source>
</evidence>
<dbReference type="AlphaFoldDB" id="A0A3G9G973"/>
<dbReference type="InterPro" id="IPR002744">
    <property type="entry name" value="MIP18-like"/>
</dbReference>
<dbReference type="GO" id="GO:0016226">
    <property type="term" value="P:iron-sulfur cluster assembly"/>
    <property type="evidence" value="ECO:0007669"/>
    <property type="project" value="InterPro"/>
</dbReference>
<evidence type="ECO:0000256" key="9">
    <source>
        <dbReference type="HAMAP-Rule" id="MF_02040"/>
    </source>
</evidence>
<evidence type="ECO:0000256" key="2">
    <source>
        <dbReference type="ARBA" id="ARBA00008205"/>
    </source>
</evidence>
<dbReference type="SUPFAM" id="SSF52540">
    <property type="entry name" value="P-loop containing nucleoside triphosphate hydrolases"/>
    <property type="match status" value="1"/>
</dbReference>
<reference evidence="12" key="1">
    <citation type="journal article" date="2017" name="Biotechnol. Biofuels">
        <title>Evaluation of environmental bacterial communities as a factor affecting the growth of duckweed Lemna minor.</title>
        <authorList>
            <person name="Ishizawa H."/>
            <person name="Kuroda M."/>
            <person name="Morikawa M."/>
            <person name="Ike M."/>
        </authorList>
    </citation>
    <scope>NUCLEOTIDE SEQUENCE [LARGE SCALE GENOMIC DNA]</scope>
    <source>
        <strain evidence="12">H3</strain>
    </source>
</reference>
<evidence type="ECO:0000313" key="11">
    <source>
        <dbReference type="EMBL" id="BBF84095.1"/>
    </source>
</evidence>
<dbReference type="PROSITE" id="PS01215">
    <property type="entry name" value="MRP"/>
    <property type="match status" value="1"/>
</dbReference>
<keyword evidence="9" id="KW-0378">Hydrolase</keyword>
<dbReference type="EMBL" id="AP018823">
    <property type="protein sequence ID" value="BBF84095.1"/>
    <property type="molecule type" value="Genomic_DNA"/>
</dbReference>
<evidence type="ECO:0000256" key="7">
    <source>
        <dbReference type="ARBA" id="ARBA00023014"/>
    </source>
</evidence>
<proteinExistence type="inferred from homology"/>
<dbReference type="HAMAP" id="MF_02040">
    <property type="entry name" value="Mrp_NBP35"/>
    <property type="match status" value="1"/>
</dbReference>
<dbReference type="STRING" id="332411.VI06_05030"/>
<evidence type="ECO:0000313" key="12">
    <source>
        <dbReference type="Proteomes" id="UP000198290"/>
    </source>
</evidence>
<evidence type="ECO:0000256" key="8">
    <source>
        <dbReference type="ARBA" id="ARBA00024036"/>
    </source>
</evidence>
<dbReference type="Pfam" id="PF10609">
    <property type="entry name" value="ParA"/>
    <property type="match status" value="1"/>
</dbReference>
<comment type="similarity">
    <text evidence="1">In the N-terminal section; belongs to the MIP18 family.</text>
</comment>
<keyword evidence="3 9" id="KW-0479">Metal-binding</keyword>
<dbReference type="PANTHER" id="PTHR42961:SF2">
    <property type="entry name" value="IRON-SULFUR PROTEIN NUBPL"/>
    <property type="match status" value="1"/>
</dbReference>
<dbReference type="GO" id="GO:0046872">
    <property type="term" value="F:metal ion binding"/>
    <property type="evidence" value="ECO:0007669"/>
    <property type="project" value="UniProtKB-KW"/>
</dbReference>
<dbReference type="InterPro" id="IPR027417">
    <property type="entry name" value="P-loop_NTPase"/>
</dbReference>
<dbReference type="InterPro" id="IPR000808">
    <property type="entry name" value="Mrp-like_CS"/>
</dbReference>
<dbReference type="InterPro" id="IPR044304">
    <property type="entry name" value="NUBPL-like"/>
</dbReference>
<evidence type="ECO:0000259" key="10">
    <source>
        <dbReference type="Pfam" id="PF01883"/>
    </source>
</evidence>
<dbReference type="PANTHER" id="PTHR42961">
    <property type="entry name" value="IRON-SULFUR PROTEIN NUBPL"/>
    <property type="match status" value="1"/>
</dbReference>
<dbReference type="CDD" id="cd02037">
    <property type="entry name" value="Mrp_NBP35"/>
    <property type="match status" value="1"/>
</dbReference>
<comment type="subunit">
    <text evidence="9">Homodimer.</text>
</comment>
<dbReference type="GO" id="GO:0051539">
    <property type="term" value="F:4 iron, 4 sulfur cluster binding"/>
    <property type="evidence" value="ECO:0007669"/>
    <property type="project" value="TreeGrafter"/>
</dbReference>